<evidence type="ECO:0000313" key="6">
    <source>
        <dbReference type="EMBL" id="UXH76234.1"/>
    </source>
</evidence>
<proteinExistence type="predicted"/>
<evidence type="ECO:0000256" key="2">
    <source>
        <dbReference type="ARBA" id="ARBA00022723"/>
    </source>
</evidence>
<keyword evidence="2" id="KW-0479">Metal-binding</keyword>
<sequence length="287" mass="32012">MTGDRAICIGIDDFGLHGDINAAAMSLMSEGRVHAVSCMVGASAWAEGARCLRRDSAGPIDVGLHLDLTAYPQTLPPSEWRRLWGQGVMGRLDIAALRGEIGAQLDAFERELGRAPDFVDGHQHVHQFPQVRHALIDLLMRRFPYRKPWVRSTRASGWGIKSLTINHLGGRAFISEADTLDLRHNRALLGVYDFTGGPQRYERLLCRWLKSAREGDLLMCHPSRGLIPGDEIAQARVDEYAVLSGSRFDWMVRSRGLHLRPMSRILDDDRWAQAMRRAAGAPGTSVR</sequence>
<organism evidence="6 7">
    <name type="scientific">Roseateles amylovorans</name>
    <dbReference type="NCBI Taxonomy" id="2978473"/>
    <lineage>
        <taxon>Bacteria</taxon>
        <taxon>Pseudomonadati</taxon>
        <taxon>Pseudomonadota</taxon>
        <taxon>Betaproteobacteria</taxon>
        <taxon>Burkholderiales</taxon>
        <taxon>Sphaerotilaceae</taxon>
        <taxon>Roseateles</taxon>
    </lineage>
</organism>
<evidence type="ECO:0000256" key="3">
    <source>
        <dbReference type="ARBA" id="ARBA00022801"/>
    </source>
</evidence>
<dbReference type="PANTHER" id="PTHR31609">
    <property type="entry name" value="YDJC DEACETYLASE FAMILY MEMBER"/>
    <property type="match status" value="1"/>
</dbReference>
<dbReference type="Proteomes" id="UP001064933">
    <property type="component" value="Chromosome"/>
</dbReference>
<dbReference type="RefSeq" id="WP_261755967.1">
    <property type="nucleotide sequence ID" value="NZ_CP104562.2"/>
</dbReference>
<dbReference type="InterPro" id="IPR006879">
    <property type="entry name" value="YdjC-like"/>
</dbReference>
<name>A0ABY6AWU1_9BURK</name>
<dbReference type="PANTHER" id="PTHR31609:SF1">
    <property type="entry name" value="CARBOHYDRATE DEACETYLASE"/>
    <property type="match status" value="1"/>
</dbReference>
<evidence type="ECO:0000256" key="5">
    <source>
        <dbReference type="ARBA" id="ARBA00023277"/>
    </source>
</evidence>
<keyword evidence="4" id="KW-0460">Magnesium</keyword>
<dbReference type="Gene3D" id="3.20.20.370">
    <property type="entry name" value="Glycoside hydrolase/deacetylase"/>
    <property type="match status" value="1"/>
</dbReference>
<accession>A0ABY6AWU1</accession>
<dbReference type="SUPFAM" id="SSF88713">
    <property type="entry name" value="Glycoside hydrolase/deacetylase"/>
    <property type="match status" value="1"/>
</dbReference>
<dbReference type="EMBL" id="CP104562">
    <property type="protein sequence ID" value="UXH76234.1"/>
    <property type="molecule type" value="Genomic_DNA"/>
</dbReference>
<keyword evidence="7" id="KW-1185">Reference proteome</keyword>
<evidence type="ECO:0000256" key="1">
    <source>
        <dbReference type="ARBA" id="ARBA00001946"/>
    </source>
</evidence>
<evidence type="ECO:0000313" key="7">
    <source>
        <dbReference type="Proteomes" id="UP001064933"/>
    </source>
</evidence>
<evidence type="ECO:0000256" key="4">
    <source>
        <dbReference type="ARBA" id="ARBA00022842"/>
    </source>
</evidence>
<comment type="cofactor">
    <cofactor evidence="1">
        <name>Mg(2+)</name>
        <dbReference type="ChEBI" id="CHEBI:18420"/>
    </cofactor>
</comment>
<keyword evidence="3" id="KW-0378">Hydrolase</keyword>
<reference evidence="6" key="1">
    <citation type="submission" date="2022-10" db="EMBL/GenBank/DDBJ databases">
        <title>Characterization and whole genome sequencing of a new Roseateles species, isolated from fresh water.</title>
        <authorList>
            <person name="Guliayeva D.Y."/>
            <person name="Akhremchuk A.E."/>
            <person name="Sikolenko M.A."/>
            <person name="Valentovich L.N."/>
            <person name="Sidarenka A.V."/>
        </authorList>
    </citation>
    <scope>NUCLEOTIDE SEQUENCE</scope>
    <source>
        <strain evidence="6">BIM B-1768</strain>
    </source>
</reference>
<protein>
    <submittedName>
        <fullName evidence="6">ChbG/HpnK family deacetylase</fullName>
    </submittedName>
</protein>
<dbReference type="Pfam" id="PF04794">
    <property type="entry name" value="YdjC"/>
    <property type="match status" value="1"/>
</dbReference>
<dbReference type="CDD" id="cd10807">
    <property type="entry name" value="YdjC_like_3"/>
    <property type="match status" value="1"/>
</dbReference>
<keyword evidence="5" id="KW-0119">Carbohydrate metabolism</keyword>
<dbReference type="InterPro" id="IPR011330">
    <property type="entry name" value="Glyco_hydro/deAcase_b/a-brl"/>
</dbReference>
<gene>
    <name evidence="6" type="ORF">N4261_14265</name>
</gene>